<dbReference type="FunFam" id="3.30.160.60:FF:000145">
    <property type="entry name" value="Zinc finger protein 574"/>
    <property type="match status" value="1"/>
</dbReference>
<evidence type="ECO:0000256" key="4">
    <source>
        <dbReference type="ARBA" id="ARBA00022771"/>
    </source>
</evidence>
<dbReference type="EMBL" id="HBUF01200472">
    <property type="protein sequence ID" value="CAG6661724.1"/>
    <property type="molecule type" value="Transcribed_RNA"/>
</dbReference>
<reference evidence="13" key="1">
    <citation type="submission" date="2021-05" db="EMBL/GenBank/DDBJ databases">
        <authorList>
            <person name="Alioto T."/>
            <person name="Alioto T."/>
            <person name="Gomez Garrido J."/>
        </authorList>
    </citation>
    <scope>NUCLEOTIDE SEQUENCE</scope>
</reference>
<evidence type="ECO:0000256" key="2">
    <source>
        <dbReference type="ARBA" id="ARBA00022723"/>
    </source>
</evidence>
<dbReference type="SUPFAM" id="SSF57716">
    <property type="entry name" value="Glucocorticoid receptor-like (DNA-binding domain)"/>
    <property type="match status" value="1"/>
</dbReference>
<feature type="binding site" evidence="9">
    <location>
        <position position="10"/>
    </location>
    <ligand>
        <name>Zn(2+)</name>
        <dbReference type="ChEBI" id="CHEBI:29105"/>
    </ligand>
</feature>
<feature type="binding site" evidence="9">
    <location>
        <position position="57"/>
    </location>
    <ligand>
        <name>Zn(2+)</name>
        <dbReference type="ChEBI" id="CHEBI:29105"/>
    </ligand>
</feature>
<feature type="domain" description="C2H2-type" evidence="11">
    <location>
        <begin position="383"/>
        <end position="411"/>
    </location>
</feature>
<dbReference type="AlphaFoldDB" id="A0A8D8S733"/>
<evidence type="ECO:0000256" key="7">
    <source>
        <dbReference type="ARBA" id="ARBA00023242"/>
    </source>
</evidence>
<organism evidence="13">
    <name type="scientific">Cacopsylla melanoneura</name>
    <dbReference type="NCBI Taxonomy" id="428564"/>
    <lineage>
        <taxon>Eukaryota</taxon>
        <taxon>Metazoa</taxon>
        <taxon>Ecdysozoa</taxon>
        <taxon>Arthropoda</taxon>
        <taxon>Hexapoda</taxon>
        <taxon>Insecta</taxon>
        <taxon>Pterygota</taxon>
        <taxon>Neoptera</taxon>
        <taxon>Paraneoptera</taxon>
        <taxon>Hemiptera</taxon>
        <taxon>Sternorrhyncha</taxon>
        <taxon>Psylloidea</taxon>
        <taxon>Psyllidae</taxon>
        <taxon>Psyllinae</taxon>
        <taxon>Cacopsylla</taxon>
    </lineage>
</organism>
<protein>
    <submittedName>
        <fullName evidence="13">Zinc finger protein 180</fullName>
    </submittedName>
</protein>
<evidence type="ECO:0000256" key="1">
    <source>
        <dbReference type="ARBA" id="ARBA00004123"/>
    </source>
</evidence>
<feature type="binding site" evidence="9">
    <location>
        <position position="13"/>
    </location>
    <ligand>
        <name>Zn(2+)</name>
        <dbReference type="ChEBI" id="CHEBI:29105"/>
    </ligand>
</feature>
<keyword evidence="5 9" id="KW-0862">Zinc</keyword>
<dbReference type="InterPro" id="IPR013087">
    <property type="entry name" value="Znf_C2H2_type"/>
</dbReference>
<keyword evidence="6" id="KW-0238">DNA-binding</keyword>
<dbReference type="GO" id="GO:0005634">
    <property type="term" value="C:nucleus"/>
    <property type="evidence" value="ECO:0007669"/>
    <property type="project" value="UniProtKB-SubCell"/>
</dbReference>
<dbReference type="SMART" id="SM00868">
    <property type="entry name" value="zf-AD"/>
    <property type="match status" value="1"/>
</dbReference>
<evidence type="ECO:0000256" key="6">
    <source>
        <dbReference type="ARBA" id="ARBA00023125"/>
    </source>
</evidence>
<feature type="domain" description="C2H2-type" evidence="11">
    <location>
        <begin position="286"/>
        <end position="313"/>
    </location>
</feature>
<feature type="compositionally biased region" description="Basic and acidic residues" evidence="10">
    <location>
        <begin position="192"/>
        <end position="202"/>
    </location>
</feature>
<keyword evidence="7" id="KW-0539">Nucleus</keyword>
<evidence type="ECO:0000256" key="9">
    <source>
        <dbReference type="PROSITE-ProRule" id="PRU01263"/>
    </source>
</evidence>
<dbReference type="GO" id="GO:0008270">
    <property type="term" value="F:zinc ion binding"/>
    <property type="evidence" value="ECO:0007669"/>
    <property type="project" value="UniProtKB-UniRule"/>
</dbReference>
<dbReference type="Gene3D" id="3.30.160.60">
    <property type="entry name" value="Classic Zinc Finger"/>
    <property type="match status" value="7"/>
</dbReference>
<feature type="domain" description="C2H2-type" evidence="11">
    <location>
        <begin position="524"/>
        <end position="547"/>
    </location>
</feature>
<feature type="compositionally biased region" description="Basic and acidic residues" evidence="10">
    <location>
        <begin position="119"/>
        <end position="130"/>
    </location>
</feature>
<feature type="domain" description="C2H2-type" evidence="11">
    <location>
        <begin position="326"/>
        <end position="354"/>
    </location>
</feature>
<feature type="region of interest" description="Disordered" evidence="10">
    <location>
        <begin position="112"/>
        <end position="202"/>
    </location>
</feature>
<keyword evidence="2 9" id="KW-0479">Metal-binding</keyword>
<dbReference type="GO" id="GO:0003677">
    <property type="term" value="F:DNA binding"/>
    <property type="evidence" value="ECO:0007669"/>
    <property type="project" value="UniProtKB-KW"/>
</dbReference>
<dbReference type="Pfam" id="PF07776">
    <property type="entry name" value="zf-AD"/>
    <property type="match status" value="1"/>
</dbReference>
<feature type="compositionally biased region" description="Acidic residues" evidence="10">
    <location>
        <begin position="131"/>
        <end position="146"/>
    </location>
</feature>
<dbReference type="PANTHER" id="PTHR16515">
    <property type="entry name" value="PR DOMAIN ZINC FINGER PROTEIN"/>
    <property type="match status" value="1"/>
</dbReference>
<evidence type="ECO:0000259" key="12">
    <source>
        <dbReference type="PROSITE" id="PS51915"/>
    </source>
</evidence>
<feature type="domain" description="C2H2-type" evidence="11">
    <location>
        <begin position="468"/>
        <end position="495"/>
    </location>
</feature>
<feature type="domain" description="C2H2-type" evidence="11">
    <location>
        <begin position="440"/>
        <end position="467"/>
    </location>
</feature>
<feature type="domain" description="C2H2-type" evidence="11">
    <location>
        <begin position="212"/>
        <end position="240"/>
    </location>
</feature>
<dbReference type="EMBL" id="HBUF01543493">
    <property type="protein sequence ID" value="CAG6755996.1"/>
    <property type="molecule type" value="Transcribed_RNA"/>
</dbReference>
<dbReference type="Pfam" id="PF13909">
    <property type="entry name" value="zf-H2C2_5"/>
    <property type="match status" value="1"/>
</dbReference>
<dbReference type="InterPro" id="IPR012934">
    <property type="entry name" value="Znf_AD"/>
</dbReference>
<dbReference type="Pfam" id="PF00096">
    <property type="entry name" value="zf-C2H2"/>
    <property type="match status" value="5"/>
</dbReference>
<evidence type="ECO:0000256" key="5">
    <source>
        <dbReference type="ARBA" id="ARBA00022833"/>
    </source>
</evidence>
<dbReference type="SUPFAM" id="SSF57667">
    <property type="entry name" value="beta-beta-alpha zinc fingers"/>
    <property type="match status" value="6"/>
</dbReference>
<keyword evidence="4 8" id="KW-0863">Zinc-finger</keyword>
<evidence type="ECO:0000313" key="13">
    <source>
        <dbReference type="EMBL" id="CAG6661724.1"/>
    </source>
</evidence>
<feature type="domain" description="C2H2-type" evidence="11">
    <location>
        <begin position="412"/>
        <end position="440"/>
    </location>
</feature>
<feature type="domain" description="C2H2-type" evidence="11">
    <location>
        <begin position="258"/>
        <end position="286"/>
    </location>
</feature>
<dbReference type="SMART" id="SM00355">
    <property type="entry name" value="ZnF_C2H2"/>
    <property type="match status" value="11"/>
</dbReference>
<dbReference type="PROSITE" id="PS51915">
    <property type="entry name" value="ZAD"/>
    <property type="match status" value="1"/>
</dbReference>
<dbReference type="InterPro" id="IPR036236">
    <property type="entry name" value="Znf_C2H2_sf"/>
</dbReference>
<evidence type="ECO:0000256" key="3">
    <source>
        <dbReference type="ARBA" id="ARBA00022737"/>
    </source>
</evidence>
<evidence type="ECO:0000256" key="10">
    <source>
        <dbReference type="SAM" id="MobiDB-lite"/>
    </source>
</evidence>
<dbReference type="PROSITE" id="PS50157">
    <property type="entry name" value="ZINC_FINGER_C2H2_2"/>
    <property type="match status" value="9"/>
</dbReference>
<dbReference type="Gene3D" id="3.40.1800.20">
    <property type="match status" value="1"/>
</dbReference>
<dbReference type="PANTHER" id="PTHR16515:SF2">
    <property type="entry name" value="PR DOMAIN ZINC FINGER PROTEIN 4"/>
    <property type="match status" value="1"/>
</dbReference>
<dbReference type="EMBL" id="HBUF01385308">
    <property type="protein sequence ID" value="CAG6731923.1"/>
    <property type="molecule type" value="Transcribed_RNA"/>
</dbReference>
<keyword evidence="3" id="KW-0677">Repeat</keyword>
<accession>A0A8D8S733</accession>
<feature type="domain" description="ZAD" evidence="12">
    <location>
        <begin position="8"/>
        <end position="84"/>
    </location>
</feature>
<proteinExistence type="predicted"/>
<dbReference type="InterPro" id="IPR050331">
    <property type="entry name" value="Zinc_finger"/>
</dbReference>
<dbReference type="Pfam" id="PF12874">
    <property type="entry name" value="zf-met"/>
    <property type="match status" value="1"/>
</dbReference>
<dbReference type="GO" id="GO:0010468">
    <property type="term" value="P:regulation of gene expression"/>
    <property type="evidence" value="ECO:0007669"/>
    <property type="project" value="TreeGrafter"/>
</dbReference>
<dbReference type="EMBL" id="HBUF01385307">
    <property type="protein sequence ID" value="CAG6731922.1"/>
    <property type="molecule type" value="Transcribed_RNA"/>
</dbReference>
<comment type="subcellular location">
    <subcellularLocation>
        <location evidence="1">Nucleus</location>
    </subcellularLocation>
</comment>
<evidence type="ECO:0000256" key="8">
    <source>
        <dbReference type="PROSITE-ProRule" id="PRU00042"/>
    </source>
</evidence>
<evidence type="ECO:0000259" key="11">
    <source>
        <dbReference type="PROSITE" id="PS50157"/>
    </source>
</evidence>
<dbReference type="PROSITE" id="PS00028">
    <property type="entry name" value="ZINC_FINGER_C2H2_1"/>
    <property type="match status" value="8"/>
</dbReference>
<name>A0A8D8S733_9HEMI</name>
<sequence length="547" mass="62994">MVPSDLLEHCRLCLVKECVSVNIFENEAEIRQLYYKIVATLPVQISRQDDKLPKKICKNCNLKVDELYQFWSLTANSQKTLLQWLHEAEQTTALTKIKCEFDADVPGGALTAGGGSIRMKVEPEEHSSDDERGDFDDYRDDSDTMMDSENLVPENMVNVSLKDGDGEAGAQHQERKPKKLPGLNSNKKKKSSSRELSDTEAIEPKPSKYIKVECPICGKVLSRKSKLVSHMRSFHSSLATVGGPFGELIKKAKSRAPVECSYCGKILSRKDKLTRHIASVHSGKEYPCEQCDRKFTNGYKLKQHQLTHMQKDTSISIDVISEIKKFKCDQCDYATKDKYNLGTHIKRRHTKEYSVLCTQCGFGCYTNRELEEHQILIHGAEPYHCKYCDKTFTKRMNVKTHERMKHENHKPYECYICNKILVSRGRLNEHLNQVHLAQRFECKLCHKTIVSEKTFKKHMALHSDVKPFVCNICGKDFKLKYYVNLHMRTHTRIRPTFECDVCHQVFPTDFRTKHMLVHDVEKSHLCFVCGAGFVNDAGLKVHMRKHQ</sequence>
<feature type="binding site" evidence="9">
    <location>
        <position position="60"/>
    </location>
    <ligand>
        <name>Zn(2+)</name>
        <dbReference type="ChEBI" id="CHEBI:29105"/>
    </ligand>
</feature>